<evidence type="ECO:0000313" key="1">
    <source>
        <dbReference type="EMBL" id="DAD47954.1"/>
    </source>
</evidence>
<evidence type="ECO:0000313" key="2">
    <source>
        <dbReference type="Proteomes" id="UP000607653"/>
    </source>
</evidence>
<organism evidence="1 2">
    <name type="scientific">Nelumbo nucifera</name>
    <name type="common">Sacred lotus</name>
    <dbReference type="NCBI Taxonomy" id="4432"/>
    <lineage>
        <taxon>Eukaryota</taxon>
        <taxon>Viridiplantae</taxon>
        <taxon>Streptophyta</taxon>
        <taxon>Embryophyta</taxon>
        <taxon>Tracheophyta</taxon>
        <taxon>Spermatophyta</taxon>
        <taxon>Magnoliopsida</taxon>
        <taxon>Proteales</taxon>
        <taxon>Nelumbonaceae</taxon>
        <taxon>Nelumbo</taxon>
    </lineage>
</organism>
<comment type="caution">
    <text evidence="1">The sequence shown here is derived from an EMBL/GenBank/DDBJ whole genome shotgun (WGS) entry which is preliminary data.</text>
</comment>
<gene>
    <name evidence="1" type="ORF">HUJ06_017891</name>
</gene>
<keyword evidence="2" id="KW-1185">Reference proteome</keyword>
<sequence length="47" mass="5708">MMHMYIHCTESKLQTKVSISFLSLVFWRLVLSFGRKLHWDESTYLPF</sequence>
<reference evidence="1 2" key="1">
    <citation type="journal article" date="2020" name="Mol. Biol. Evol.">
        <title>Distinct Expression and Methylation Patterns for Genes with Different Fates following a Single Whole-Genome Duplication in Flowering Plants.</title>
        <authorList>
            <person name="Shi T."/>
            <person name="Rahmani R.S."/>
            <person name="Gugger P.F."/>
            <person name="Wang M."/>
            <person name="Li H."/>
            <person name="Zhang Y."/>
            <person name="Li Z."/>
            <person name="Wang Q."/>
            <person name="Van de Peer Y."/>
            <person name="Marchal K."/>
            <person name="Chen J."/>
        </authorList>
    </citation>
    <scope>NUCLEOTIDE SEQUENCE [LARGE SCALE GENOMIC DNA]</scope>
    <source>
        <tissue evidence="1">Leaf</tissue>
    </source>
</reference>
<dbReference type="AlphaFoldDB" id="A0A822ZPQ1"/>
<accession>A0A822ZPQ1</accession>
<protein>
    <submittedName>
        <fullName evidence="1">Uncharacterized protein</fullName>
    </submittedName>
</protein>
<dbReference type="EMBL" id="DUZY01000008">
    <property type="protein sequence ID" value="DAD47954.1"/>
    <property type="molecule type" value="Genomic_DNA"/>
</dbReference>
<proteinExistence type="predicted"/>
<dbReference type="Proteomes" id="UP000607653">
    <property type="component" value="Unassembled WGS sequence"/>
</dbReference>
<name>A0A822ZPQ1_NELNU</name>